<dbReference type="AlphaFoldDB" id="A0A0C3KNN8"/>
<dbReference type="Proteomes" id="UP000054217">
    <property type="component" value="Unassembled WGS sequence"/>
</dbReference>
<name>A0A0C3KNN8_PISTI</name>
<evidence type="ECO:0000256" key="1">
    <source>
        <dbReference type="SAM" id="SignalP"/>
    </source>
</evidence>
<keyword evidence="3" id="KW-1185">Reference proteome</keyword>
<gene>
    <name evidence="2" type="ORF">M404DRAFT_837487</name>
</gene>
<feature type="chain" id="PRO_5002179392" description="Secreted protein" evidence="1">
    <location>
        <begin position="19"/>
        <end position="112"/>
    </location>
</feature>
<sequence length="112" mass="12681">MRPLPGLVDLFWRIMVCGWRCPGAMNTTSIGILQTANSEAPTFGHRLRILEGCQPWTSLHQHECLCVSFLLVELRCVNSTSVLRPEEELLKVRLKVDSKTLCVGQGLWLIMM</sequence>
<accession>A0A0C3KNN8</accession>
<evidence type="ECO:0000313" key="2">
    <source>
        <dbReference type="EMBL" id="KIO11227.1"/>
    </source>
</evidence>
<dbReference type="EMBL" id="KN831950">
    <property type="protein sequence ID" value="KIO11227.1"/>
    <property type="molecule type" value="Genomic_DNA"/>
</dbReference>
<dbReference type="HOGENOM" id="CLU_2146917_0_0_1"/>
<evidence type="ECO:0008006" key="4">
    <source>
        <dbReference type="Google" id="ProtNLM"/>
    </source>
</evidence>
<evidence type="ECO:0000313" key="3">
    <source>
        <dbReference type="Proteomes" id="UP000054217"/>
    </source>
</evidence>
<dbReference type="InParanoid" id="A0A0C3KNN8"/>
<reference evidence="3" key="2">
    <citation type="submission" date="2015-01" db="EMBL/GenBank/DDBJ databases">
        <title>Evolutionary Origins and Diversification of the Mycorrhizal Mutualists.</title>
        <authorList>
            <consortium name="DOE Joint Genome Institute"/>
            <consortium name="Mycorrhizal Genomics Consortium"/>
            <person name="Kohler A."/>
            <person name="Kuo A."/>
            <person name="Nagy L.G."/>
            <person name="Floudas D."/>
            <person name="Copeland A."/>
            <person name="Barry K.W."/>
            <person name="Cichocki N."/>
            <person name="Veneault-Fourrey C."/>
            <person name="LaButti K."/>
            <person name="Lindquist E.A."/>
            <person name="Lipzen A."/>
            <person name="Lundell T."/>
            <person name="Morin E."/>
            <person name="Murat C."/>
            <person name="Riley R."/>
            <person name="Ohm R."/>
            <person name="Sun H."/>
            <person name="Tunlid A."/>
            <person name="Henrissat B."/>
            <person name="Grigoriev I.V."/>
            <person name="Hibbett D.S."/>
            <person name="Martin F."/>
        </authorList>
    </citation>
    <scope>NUCLEOTIDE SEQUENCE [LARGE SCALE GENOMIC DNA]</scope>
    <source>
        <strain evidence="3">Marx 270</strain>
    </source>
</reference>
<organism evidence="2 3">
    <name type="scientific">Pisolithus tinctorius Marx 270</name>
    <dbReference type="NCBI Taxonomy" id="870435"/>
    <lineage>
        <taxon>Eukaryota</taxon>
        <taxon>Fungi</taxon>
        <taxon>Dikarya</taxon>
        <taxon>Basidiomycota</taxon>
        <taxon>Agaricomycotina</taxon>
        <taxon>Agaricomycetes</taxon>
        <taxon>Agaricomycetidae</taxon>
        <taxon>Boletales</taxon>
        <taxon>Sclerodermatineae</taxon>
        <taxon>Pisolithaceae</taxon>
        <taxon>Pisolithus</taxon>
    </lineage>
</organism>
<keyword evidence="1" id="KW-0732">Signal</keyword>
<proteinExistence type="predicted"/>
<protein>
    <recommendedName>
        <fullName evidence="4">Secreted protein</fullName>
    </recommendedName>
</protein>
<reference evidence="2 3" key="1">
    <citation type="submission" date="2014-04" db="EMBL/GenBank/DDBJ databases">
        <authorList>
            <consortium name="DOE Joint Genome Institute"/>
            <person name="Kuo A."/>
            <person name="Kohler A."/>
            <person name="Costa M.D."/>
            <person name="Nagy L.G."/>
            <person name="Floudas D."/>
            <person name="Copeland A."/>
            <person name="Barry K.W."/>
            <person name="Cichocki N."/>
            <person name="Veneault-Fourrey C."/>
            <person name="LaButti K."/>
            <person name="Lindquist E.A."/>
            <person name="Lipzen A."/>
            <person name="Lundell T."/>
            <person name="Morin E."/>
            <person name="Murat C."/>
            <person name="Sun H."/>
            <person name="Tunlid A."/>
            <person name="Henrissat B."/>
            <person name="Grigoriev I.V."/>
            <person name="Hibbett D.S."/>
            <person name="Martin F."/>
            <person name="Nordberg H.P."/>
            <person name="Cantor M.N."/>
            <person name="Hua S.X."/>
        </authorList>
    </citation>
    <scope>NUCLEOTIDE SEQUENCE [LARGE SCALE GENOMIC DNA]</scope>
    <source>
        <strain evidence="2 3">Marx 270</strain>
    </source>
</reference>
<feature type="signal peptide" evidence="1">
    <location>
        <begin position="1"/>
        <end position="18"/>
    </location>
</feature>